<dbReference type="AlphaFoldDB" id="A0AAE0H6J3"/>
<dbReference type="Proteomes" id="UP001278766">
    <property type="component" value="Unassembled WGS sequence"/>
</dbReference>
<protein>
    <submittedName>
        <fullName evidence="1">Uncharacterized protein</fullName>
    </submittedName>
</protein>
<proteinExistence type="predicted"/>
<dbReference type="GeneID" id="87842429"/>
<comment type="caution">
    <text evidence="1">The sequence shown here is derived from an EMBL/GenBank/DDBJ whole genome shotgun (WGS) entry which is preliminary data.</text>
</comment>
<reference evidence="1" key="1">
    <citation type="journal article" date="2023" name="Mol. Phylogenet. Evol.">
        <title>Genome-scale phylogeny and comparative genomics of the fungal order Sordariales.</title>
        <authorList>
            <person name="Hensen N."/>
            <person name="Bonometti L."/>
            <person name="Westerberg I."/>
            <person name="Brannstrom I.O."/>
            <person name="Guillou S."/>
            <person name="Cros-Aarteil S."/>
            <person name="Calhoun S."/>
            <person name="Haridas S."/>
            <person name="Kuo A."/>
            <person name="Mondo S."/>
            <person name="Pangilinan J."/>
            <person name="Riley R."/>
            <person name="LaButti K."/>
            <person name="Andreopoulos B."/>
            <person name="Lipzen A."/>
            <person name="Chen C."/>
            <person name="Yan M."/>
            <person name="Daum C."/>
            <person name="Ng V."/>
            <person name="Clum A."/>
            <person name="Steindorff A."/>
            <person name="Ohm R.A."/>
            <person name="Martin F."/>
            <person name="Silar P."/>
            <person name="Natvig D.O."/>
            <person name="Lalanne C."/>
            <person name="Gautier V."/>
            <person name="Ament-Velasquez S.L."/>
            <person name="Kruys A."/>
            <person name="Hutchinson M.I."/>
            <person name="Powell A.J."/>
            <person name="Barry K."/>
            <person name="Miller A.N."/>
            <person name="Grigoriev I.V."/>
            <person name="Debuchy R."/>
            <person name="Gladieux P."/>
            <person name="Hiltunen Thoren M."/>
            <person name="Johannesson H."/>
        </authorList>
    </citation>
    <scope>NUCLEOTIDE SEQUENCE</scope>
    <source>
        <strain evidence="1">CBS 168.71</strain>
    </source>
</reference>
<evidence type="ECO:0000313" key="2">
    <source>
        <dbReference type="Proteomes" id="UP001278766"/>
    </source>
</evidence>
<reference evidence="1" key="2">
    <citation type="submission" date="2023-06" db="EMBL/GenBank/DDBJ databases">
        <authorList>
            <consortium name="Lawrence Berkeley National Laboratory"/>
            <person name="Haridas S."/>
            <person name="Hensen N."/>
            <person name="Bonometti L."/>
            <person name="Westerberg I."/>
            <person name="Brannstrom I.O."/>
            <person name="Guillou S."/>
            <person name="Cros-Aarteil S."/>
            <person name="Calhoun S."/>
            <person name="Kuo A."/>
            <person name="Mondo S."/>
            <person name="Pangilinan J."/>
            <person name="Riley R."/>
            <person name="Labutti K."/>
            <person name="Andreopoulos B."/>
            <person name="Lipzen A."/>
            <person name="Chen C."/>
            <person name="Yanf M."/>
            <person name="Daum C."/>
            <person name="Ng V."/>
            <person name="Clum A."/>
            <person name="Steindorff A."/>
            <person name="Ohm R."/>
            <person name="Martin F."/>
            <person name="Silar P."/>
            <person name="Natvig D."/>
            <person name="Lalanne C."/>
            <person name="Gautier V."/>
            <person name="Ament-Velasquez S.L."/>
            <person name="Kruys A."/>
            <person name="Hutchinson M.I."/>
            <person name="Powell A.J."/>
            <person name="Barry K."/>
            <person name="Miller A.N."/>
            <person name="Grigoriev I.V."/>
            <person name="Debuchy R."/>
            <person name="Gladieux P."/>
            <person name="Thoren M.H."/>
            <person name="Johannesson H."/>
        </authorList>
    </citation>
    <scope>NUCLEOTIDE SEQUENCE</scope>
    <source>
        <strain evidence="1">CBS 168.71</strain>
    </source>
</reference>
<dbReference type="EMBL" id="JAUEPN010000011">
    <property type="protein sequence ID" value="KAK3290904.1"/>
    <property type="molecule type" value="Genomic_DNA"/>
</dbReference>
<evidence type="ECO:0000313" key="1">
    <source>
        <dbReference type="EMBL" id="KAK3290904.1"/>
    </source>
</evidence>
<organism evidence="1 2">
    <name type="scientific">Chaetomium fimeti</name>
    <dbReference type="NCBI Taxonomy" id="1854472"/>
    <lineage>
        <taxon>Eukaryota</taxon>
        <taxon>Fungi</taxon>
        <taxon>Dikarya</taxon>
        <taxon>Ascomycota</taxon>
        <taxon>Pezizomycotina</taxon>
        <taxon>Sordariomycetes</taxon>
        <taxon>Sordariomycetidae</taxon>
        <taxon>Sordariales</taxon>
        <taxon>Chaetomiaceae</taxon>
        <taxon>Chaetomium</taxon>
    </lineage>
</organism>
<sequence>MRLQIDLSDVAIEKNEEIHELHLWGVQTSNHRRIVILQSEFPWLNLVWADVKDSHLIIDHPVFDGFFGEPRGGSFWLDLAVINPAVDSALFRKIGHGIAMGFSAGMMDPHTKVEARWRNGAAANISGPGYKALWPGPLVFFSYGYGLSDYVKVDPAQSDNVECGVEAKMSNLEIWNELDKMRKEAGKTVWKWKVKEHGTSMKVLDLTHRDLGTVLDYMSRSQLNPIPHIPRRWNIEDLQAKQVNPMAQTAAENQFNDALTVQSSKGENISIRHVVLPTITMPFHPMLGAFAVGIQWVVYYSMDINPPFRAKIPWAERWPIMDLTWAVEIRESAPEIALHVPISSCDSVVVMDADGGPIDPHHVRALYKYLKHTDPRQWSRRGARGFENYWAVYAKVDLGGAKVPDVYPPWDALDPINQNDWIMTHMTLEQLCPEDLERKEEIEKTRQHMLDTVSWYRNNSPGRGFPCQSFLKKLSEGTDII</sequence>
<accession>A0AAE0H6J3</accession>
<name>A0AAE0H6J3_9PEZI</name>
<dbReference type="RefSeq" id="XP_062654418.1">
    <property type="nucleotide sequence ID" value="XM_062805481.1"/>
</dbReference>
<keyword evidence="2" id="KW-1185">Reference proteome</keyword>
<gene>
    <name evidence="1" type="ORF">B0H64DRAFT_420690</name>
</gene>